<dbReference type="OrthoDB" id="410307at2759"/>
<dbReference type="SUPFAM" id="SSF90229">
    <property type="entry name" value="CCCH zinc finger"/>
    <property type="match status" value="1"/>
</dbReference>
<keyword evidence="8" id="KW-1185">Reference proteome</keyword>
<dbReference type="Gene3D" id="4.10.1000.10">
    <property type="entry name" value="Zinc finger, CCCH-type"/>
    <property type="match status" value="1"/>
</dbReference>
<organism evidence="7 8">
    <name type="scientific">Mucor plumbeus</name>
    <dbReference type="NCBI Taxonomy" id="97098"/>
    <lineage>
        <taxon>Eukaryota</taxon>
        <taxon>Fungi</taxon>
        <taxon>Fungi incertae sedis</taxon>
        <taxon>Mucoromycota</taxon>
        <taxon>Mucoromycotina</taxon>
        <taxon>Mucoromycetes</taxon>
        <taxon>Mucorales</taxon>
        <taxon>Mucorineae</taxon>
        <taxon>Mucoraceae</taxon>
        <taxon>Mucor</taxon>
    </lineage>
</organism>
<evidence type="ECO:0000259" key="6">
    <source>
        <dbReference type="PROSITE" id="PS50103"/>
    </source>
</evidence>
<evidence type="ECO:0000313" key="7">
    <source>
        <dbReference type="EMBL" id="KAG2190657.1"/>
    </source>
</evidence>
<protein>
    <recommendedName>
        <fullName evidence="6">C3H1-type domain-containing protein</fullName>
    </recommendedName>
</protein>
<evidence type="ECO:0000256" key="2">
    <source>
        <dbReference type="ARBA" id="ARBA00022737"/>
    </source>
</evidence>
<gene>
    <name evidence="7" type="ORF">INT46_010221</name>
</gene>
<keyword evidence="1 5" id="KW-0479">Metal-binding</keyword>
<evidence type="ECO:0000256" key="1">
    <source>
        <dbReference type="ARBA" id="ARBA00022723"/>
    </source>
</evidence>
<dbReference type="PANTHER" id="PTHR12547:SF18">
    <property type="entry name" value="PROTEIN TIS11"/>
    <property type="match status" value="1"/>
</dbReference>
<accession>A0A8H7UQS2</accession>
<dbReference type="GO" id="GO:0008270">
    <property type="term" value="F:zinc ion binding"/>
    <property type="evidence" value="ECO:0007669"/>
    <property type="project" value="UniProtKB-KW"/>
</dbReference>
<dbReference type="EMBL" id="JAEPRC010000925">
    <property type="protein sequence ID" value="KAG2190657.1"/>
    <property type="molecule type" value="Genomic_DNA"/>
</dbReference>
<reference evidence="7" key="1">
    <citation type="submission" date="2020-12" db="EMBL/GenBank/DDBJ databases">
        <title>Metabolic potential, ecology and presence of endohyphal bacteria is reflected in genomic diversity of Mucoromycotina.</title>
        <authorList>
            <person name="Muszewska A."/>
            <person name="Okrasinska A."/>
            <person name="Steczkiewicz K."/>
            <person name="Drgas O."/>
            <person name="Orlowska M."/>
            <person name="Perlinska-Lenart U."/>
            <person name="Aleksandrzak-Piekarczyk T."/>
            <person name="Szatraj K."/>
            <person name="Zielenkiewicz U."/>
            <person name="Pilsyk S."/>
            <person name="Malc E."/>
            <person name="Mieczkowski P."/>
            <person name="Kruszewska J.S."/>
            <person name="Biernat P."/>
            <person name="Pawlowska J."/>
        </authorList>
    </citation>
    <scope>NUCLEOTIDE SEQUENCE</scope>
    <source>
        <strain evidence="7">CBS 226.32</strain>
    </source>
</reference>
<dbReference type="SMART" id="SM00356">
    <property type="entry name" value="ZnF_C3H1"/>
    <property type="match status" value="1"/>
</dbReference>
<dbReference type="Pfam" id="PF00642">
    <property type="entry name" value="zf-CCCH"/>
    <property type="match status" value="1"/>
</dbReference>
<feature type="zinc finger region" description="C3H1-type" evidence="5">
    <location>
        <begin position="81"/>
        <end position="109"/>
    </location>
</feature>
<dbReference type="GO" id="GO:0003729">
    <property type="term" value="F:mRNA binding"/>
    <property type="evidence" value="ECO:0007669"/>
    <property type="project" value="InterPro"/>
</dbReference>
<evidence type="ECO:0000256" key="4">
    <source>
        <dbReference type="ARBA" id="ARBA00022833"/>
    </source>
</evidence>
<sequence length="176" mass="20315">MLFGNKETVNDQPAVFFGQPIVEKQQPSRADIPCEHYICEETEVCVPTPFDCPCRLETDIKCECRYAHGREELRPILRSNQYKTKICKAYHDYGSCSYGIRCTFIHQMNATDRNHYNLIPPISPSSSNSSFHSMVQYQMNTKCQQHNEPDLNSNTFISKNIIKDIIGLSSYEPEKH</sequence>
<feature type="domain" description="C3H1-type" evidence="6">
    <location>
        <begin position="81"/>
        <end position="109"/>
    </location>
</feature>
<keyword evidence="2" id="KW-0677">Repeat</keyword>
<dbReference type="InterPro" id="IPR036855">
    <property type="entry name" value="Znf_CCCH_sf"/>
</dbReference>
<dbReference type="AlphaFoldDB" id="A0A8H7UQS2"/>
<evidence type="ECO:0000256" key="3">
    <source>
        <dbReference type="ARBA" id="ARBA00022771"/>
    </source>
</evidence>
<comment type="caution">
    <text evidence="7">The sequence shown here is derived from an EMBL/GenBank/DDBJ whole genome shotgun (WGS) entry which is preliminary data.</text>
</comment>
<name>A0A8H7UQS2_9FUNG</name>
<dbReference type="PANTHER" id="PTHR12547">
    <property type="entry name" value="CCCH ZINC FINGER/TIS11-RELATED"/>
    <property type="match status" value="1"/>
</dbReference>
<dbReference type="PROSITE" id="PS50103">
    <property type="entry name" value="ZF_C3H1"/>
    <property type="match status" value="1"/>
</dbReference>
<dbReference type="InterPro" id="IPR000571">
    <property type="entry name" value="Znf_CCCH"/>
</dbReference>
<proteinExistence type="predicted"/>
<evidence type="ECO:0000256" key="5">
    <source>
        <dbReference type="PROSITE-ProRule" id="PRU00723"/>
    </source>
</evidence>
<keyword evidence="4 5" id="KW-0862">Zinc</keyword>
<keyword evidence="3 5" id="KW-0863">Zinc-finger</keyword>
<dbReference type="InterPro" id="IPR045877">
    <property type="entry name" value="ZFP36-like"/>
</dbReference>
<evidence type="ECO:0000313" key="8">
    <source>
        <dbReference type="Proteomes" id="UP000650833"/>
    </source>
</evidence>
<dbReference type="Proteomes" id="UP000650833">
    <property type="component" value="Unassembled WGS sequence"/>
</dbReference>